<proteinExistence type="predicted"/>
<accession>A0A5B7D9V6</accession>
<keyword evidence="3" id="KW-1185">Reference proteome</keyword>
<dbReference type="AlphaFoldDB" id="A0A5B7D9V6"/>
<gene>
    <name evidence="2" type="ORF">E2C01_010816</name>
</gene>
<feature type="region of interest" description="Disordered" evidence="1">
    <location>
        <begin position="72"/>
        <end position="99"/>
    </location>
</feature>
<evidence type="ECO:0000256" key="1">
    <source>
        <dbReference type="SAM" id="MobiDB-lite"/>
    </source>
</evidence>
<comment type="caution">
    <text evidence="2">The sequence shown here is derived from an EMBL/GenBank/DDBJ whole genome shotgun (WGS) entry which is preliminary data.</text>
</comment>
<dbReference type="Proteomes" id="UP000324222">
    <property type="component" value="Unassembled WGS sequence"/>
</dbReference>
<evidence type="ECO:0000313" key="3">
    <source>
        <dbReference type="Proteomes" id="UP000324222"/>
    </source>
</evidence>
<evidence type="ECO:0000313" key="2">
    <source>
        <dbReference type="EMBL" id="MPC17945.1"/>
    </source>
</evidence>
<feature type="compositionally biased region" description="Polar residues" evidence="1">
    <location>
        <begin position="72"/>
        <end position="84"/>
    </location>
</feature>
<dbReference type="EMBL" id="VSRR010000634">
    <property type="protein sequence ID" value="MPC17945.1"/>
    <property type="molecule type" value="Genomic_DNA"/>
</dbReference>
<protein>
    <submittedName>
        <fullName evidence="2">Uncharacterized protein</fullName>
    </submittedName>
</protein>
<name>A0A5B7D9V6_PORTR</name>
<organism evidence="2 3">
    <name type="scientific">Portunus trituberculatus</name>
    <name type="common">Swimming crab</name>
    <name type="synonym">Neptunus trituberculatus</name>
    <dbReference type="NCBI Taxonomy" id="210409"/>
    <lineage>
        <taxon>Eukaryota</taxon>
        <taxon>Metazoa</taxon>
        <taxon>Ecdysozoa</taxon>
        <taxon>Arthropoda</taxon>
        <taxon>Crustacea</taxon>
        <taxon>Multicrustacea</taxon>
        <taxon>Malacostraca</taxon>
        <taxon>Eumalacostraca</taxon>
        <taxon>Eucarida</taxon>
        <taxon>Decapoda</taxon>
        <taxon>Pleocyemata</taxon>
        <taxon>Brachyura</taxon>
        <taxon>Eubrachyura</taxon>
        <taxon>Portunoidea</taxon>
        <taxon>Portunidae</taxon>
        <taxon>Portuninae</taxon>
        <taxon>Portunus</taxon>
    </lineage>
</organism>
<reference evidence="2 3" key="1">
    <citation type="submission" date="2019-05" db="EMBL/GenBank/DDBJ databases">
        <title>Another draft genome of Portunus trituberculatus and its Hox gene families provides insights of decapod evolution.</title>
        <authorList>
            <person name="Jeong J.-H."/>
            <person name="Song I."/>
            <person name="Kim S."/>
            <person name="Choi T."/>
            <person name="Kim D."/>
            <person name="Ryu S."/>
            <person name="Kim W."/>
        </authorList>
    </citation>
    <scope>NUCLEOTIDE SEQUENCE [LARGE SCALE GENOMIC DNA]</scope>
    <source>
        <tissue evidence="2">Muscle</tissue>
    </source>
</reference>
<sequence length="99" mass="11343">MTLFIDGRLRACLPPGHARKRGRSFTSAEPHFAVKTVEKEVQELGKRHDMRDYRTVMNARSCRVMTRSINPSVNSSQTTMTSFPSRGRKSYLSVPKMLR</sequence>